<evidence type="ECO:0000313" key="2">
    <source>
        <dbReference type="Proteomes" id="UP001217044"/>
    </source>
</evidence>
<keyword evidence="2" id="KW-1185">Reference proteome</keyword>
<dbReference type="EMBL" id="CP115167">
    <property type="protein sequence ID" value="WDA60599.1"/>
    <property type="molecule type" value="Genomic_DNA"/>
</dbReference>
<protein>
    <submittedName>
        <fullName evidence="1">Uncharacterized protein</fullName>
    </submittedName>
</protein>
<evidence type="ECO:0000313" key="1">
    <source>
        <dbReference type="EMBL" id="WDA60599.1"/>
    </source>
</evidence>
<geneLocation type="plasmid" evidence="1 2">
    <name>pDATS02</name>
</geneLocation>
<organism evidence="1 2">
    <name type="scientific">Deinococcus aquaticus</name>
    <dbReference type="NCBI Taxonomy" id="328692"/>
    <lineage>
        <taxon>Bacteria</taxon>
        <taxon>Thermotogati</taxon>
        <taxon>Deinococcota</taxon>
        <taxon>Deinococci</taxon>
        <taxon>Deinococcales</taxon>
        <taxon>Deinococcaceae</taxon>
        <taxon>Deinococcus</taxon>
    </lineage>
</organism>
<dbReference type="Proteomes" id="UP001217044">
    <property type="component" value="Plasmid pDATS02"/>
</dbReference>
<keyword evidence="1" id="KW-0614">Plasmid</keyword>
<accession>A0ABY7V5W8</accession>
<proteinExistence type="predicted"/>
<name>A0ABY7V5W8_9DEIO</name>
<reference evidence="1 2" key="1">
    <citation type="submission" date="2022-12" db="EMBL/GenBank/DDBJ databases">
        <title>Genome Sequence of Deinococcus aquaticus Type Strain PB314.</title>
        <authorList>
            <person name="Albert C."/>
            <person name="Hill J."/>
            <person name="Boren L."/>
            <person name="Scholz-Ng S."/>
            <person name="Fatema N."/>
            <person name="Grosso R."/>
            <person name="Soboslay E."/>
            <person name="Tuohy J."/>
        </authorList>
    </citation>
    <scope>NUCLEOTIDE SEQUENCE [LARGE SCALE GENOMIC DNA]</scope>
    <source>
        <strain evidence="1 2">PB-314</strain>
        <plasmid evidence="1 2">pDATS02</plasmid>
    </source>
</reference>
<dbReference type="RefSeq" id="WP_273991348.1">
    <property type="nucleotide sequence ID" value="NZ_BAABQT010000022.1"/>
</dbReference>
<sequence length="42" mass="4569">MIQVPLGLLLVTTVMVSCDQRQSQLIDTFTVAGVQLDLGMHP</sequence>
<gene>
    <name evidence="1" type="ORF">M8445_17835</name>
</gene>